<keyword evidence="2" id="KW-0614">Plasmid</keyword>
<protein>
    <submittedName>
        <fullName evidence="1">Plasmid replication, integration and excision activator</fullName>
    </submittedName>
</protein>
<evidence type="ECO:0000313" key="3">
    <source>
        <dbReference type="Proteomes" id="UP001317259"/>
    </source>
</evidence>
<gene>
    <name evidence="1" type="ORF">MF672_015830</name>
    <name evidence="2" type="ORF">MF672_050705</name>
</gene>
<organism evidence="1 3">
    <name type="scientific">Actinomadura luzonensis</name>
    <dbReference type="NCBI Taxonomy" id="2805427"/>
    <lineage>
        <taxon>Bacteria</taxon>
        <taxon>Bacillati</taxon>
        <taxon>Actinomycetota</taxon>
        <taxon>Actinomycetes</taxon>
        <taxon>Streptosporangiales</taxon>
        <taxon>Thermomonosporaceae</taxon>
        <taxon>Actinomadura</taxon>
    </lineage>
</organism>
<evidence type="ECO:0000313" key="1">
    <source>
        <dbReference type="EMBL" id="MCK2215246.1"/>
    </source>
</evidence>
<dbReference type="EMBL" id="JAKRKC020000001">
    <property type="protein sequence ID" value="MCK2215246.1"/>
    <property type="molecule type" value="Genomic_DNA"/>
</dbReference>
<geneLocation type="plasmid" evidence="2">
    <name>unnamed1</name>
</geneLocation>
<dbReference type="RefSeq" id="WP_242383578.1">
    <property type="nucleotide sequence ID" value="NZ_JAKRKC020000001.1"/>
</dbReference>
<accession>A0ABT0FSC6</accession>
<keyword evidence="3" id="KW-1185">Reference proteome</keyword>
<dbReference type="Proteomes" id="UP001317259">
    <property type="component" value="Unassembled WGS sequence"/>
</dbReference>
<name>A0ABT0FSC6_9ACTN</name>
<proteinExistence type="predicted"/>
<comment type="caution">
    <text evidence="1">The sequence shown here is derived from an EMBL/GenBank/DDBJ whole genome shotgun (WGS) entry which is preliminary data.</text>
</comment>
<sequence length="135" mass="14132">MTHEIVFPHGCCVMGAVVPVLDFDASTKDRPVAARDKLTSELMWAVPVLDADPDLKAAVKSLTVKVLSPVEPEIPEPPAELAGLPVVLVPVIFEGLTVTPYVGGNGRLAYSFKATGIRSATLTVARARGGAKAAQ</sequence>
<dbReference type="EMBL" id="JAKRKC020000004">
    <property type="protein sequence ID" value="MCK2222026.1"/>
    <property type="molecule type" value="Genomic_DNA"/>
</dbReference>
<reference evidence="1 3" key="1">
    <citation type="submission" date="2022-04" db="EMBL/GenBank/DDBJ databases">
        <title>Genome draft of Actinomadura sp. ATCC 31491.</title>
        <authorList>
            <person name="Shi X."/>
            <person name="Du Y."/>
        </authorList>
    </citation>
    <scope>NUCLEOTIDE SEQUENCE [LARGE SCALE GENOMIC DNA]</scope>
    <source>
        <strain evidence="1 3">ATCC 31491</strain>
        <plasmid evidence="2">unnamed1</plasmid>
    </source>
</reference>
<evidence type="ECO:0000313" key="2">
    <source>
        <dbReference type="EMBL" id="MCK2222026.1"/>
    </source>
</evidence>